<dbReference type="Pfam" id="PF09273">
    <property type="entry name" value="Rubis-subs-bind"/>
    <property type="match status" value="1"/>
</dbReference>
<evidence type="ECO:0000313" key="3">
    <source>
        <dbReference type="Proteomes" id="UP000663868"/>
    </source>
</evidence>
<accession>A0A819WKY4</accession>
<protein>
    <recommendedName>
        <fullName evidence="1">Rubisco LSMT substrate-binding domain-containing protein</fullName>
    </recommendedName>
</protein>
<dbReference type="EMBL" id="CAJOBB010005348">
    <property type="protein sequence ID" value="CAF4125279.1"/>
    <property type="molecule type" value="Genomic_DNA"/>
</dbReference>
<organism evidence="2 3">
    <name type="scientific">Adineta steineri</name>
    <dbReference type="NCBI Taxonomy" id="433720"/>
    <lineage>
        <taxon>Eukaryota</taxon>
        <taxon>Metazoa</taxon>
        <taxon>Spiralia</taxon>
        <taxon>Gnathifera</taxon>
        <taxon>Rotifera</taxon>
        <taxon>Eurotatoria</taxon>
        <taxon>Bdelloidea</taxon>
        <taxon>Adinetida</taxon>
        <taxon>Adinetidae</taxon>
        <taxon>Adineta</taxon>
    </lineage>
</organism>
<reference evidence="2" key="1">
    <citation type="submission" date="2021-02" db="EMBL/GenBank/DDBJ databases">
        <authorList>
            <person name="Nowell W R."/>
        </authorList>
    </citation>
    <scope>NUCLEOTIDE SEQUENCE</scope>
</reference>
<proteinExistence type="predicted"/>
<dbReference type="Proteomes" id="UP000663868">
    <property type="component" value="Unassembled WGS sequence"/>
</dbReference>
<sequence length="84" mass="9816">MDPNDTYEMEMKKILLLNLSEDLFLDHDLKISENEPIISENLLATLRLIAMTNEELEQYNLSNLDELFSSIVNIDNEQRALINF</sequence>
<gene>
    <name evidence="2" type="ORF">KXQ929_LOCUS35874</name>
</gene>
<dbReference type="AlphaFoldDB" id="A0A819WKY4"/>
<dbReference type="InterPro" id="IPR015353">
    <property type="entry name" value="Rubisco_LSMT_subst-bd"/>
</dbReference>
<dbReference type="Gene3D" id="3.90.1420.10">
    <property type="entry name" value="Rubisco LSMT, substrate-binding domain"/>
    <property type="match status" value="1"/>
</dbReference>
<name>A0A819WKY4_9BILA</name>
<evidence type="ECO:0000313" key="2">
    <source>
        <dbReference type="EMBL" id="CAF4125279.1"/>
    </source>
</evidence>
<dbReference type="InterPro" id="IPR036464">
    <property type="entry name" value="Rubisco_LSMT_subst-bd_sf"/>
</dbReference>
<comment type="caution">
    <text evidence="2">The sequence shown here is derived from an EMBL/GenBank/DDBJ whole genome shotgun (WGS) entry which is preliminary data.</text>
</comment>
<evidence type="ECO:0000259" key="1">
    <source>
        <dbReference type="Pfam" id="PF09273"/>
    </source>
</evidence>
<feature type="domain" description="Rubisco LSMT substrate-binding" evidence="1">
    <location>
        <begin position="28"/>
        <end position="81"/>
    </location>
</feature>